<gene>
    <name evidence="1" type="ORF">HC031_02440</name>
</gene>
<keyword evidence="2" id="KW-1185">Reference proteome</keyword>
<proteinExistence type="predicted"/>
<name>A0ABX0XRR2_9ACTN</name>
<dbReference type="SUPFAM" id="SSF56399">
    <property type="entry name" value="ADP-ribosylation"/>
    <property type="match status" value="1"/>
</dbReference>
<dbReference type="InterPro" id="IPR002745">
    <property type="entry name" value="Ptrans_KptA/Tpt1"/>
</dbReference>
<dbReference type="Gene3D" id="1.10.10.970">
    <property type="entry name" value="RNA 2'-phosphotransferase, Tpt1/KptA family, N-terminal domain"/>
    <property type="match status" value="1"/>
</dbReference>
<evidence type="ECO:0000313" key="2">
    <source>
        <dbReference type="Proteomes" id="UP000722989"/>
    </source>
</evidence>
<dbReference type="EMBL" id="JAATVY010000001">
    <property type="protein sequence ID" value="NJC68587.1"/>
    <property type="molecule type" value="Genomic_DNA"/>
</dbReference>
<sequence>MRTPTDVRTSKFLSLVRRHDPARVGITLDAGGWVAVPVLLDALAAHPARYLTVITES</sequence>
<organism evidence="1 2">
    <name type="scientific">Planosporangium thailandense</name>
    <dbReference type="NCBI Taxonomy" id="765197"/>
    <lineage>
        <taxon>Bacteria</taxon>
        <taxon>Bacillati</taxon>
        <taxon>Actinomycetota</taxon>
        <taxon>Actinomycetes</taxon>
        <taxon>Micromonosporales</taxon>
        <taxon>Micromonosporaceae</taxon>
        <taxon>Planosporangium</taxon>
    </lineage>
</organism>
<dbReference type="Proteomes" id="UP000722989">
    <property type="component" value="Unassembled WGS sequence"/>
</dbReference>
<dbReference type="InterPro" id="IPR042080">
    <property type="entry name" value="RNA_2'-PTrans_N"/>
</dbReference>
<comment type="caution">
    <text evidence="1">The sequence shown here is derived from an EMBL/GenBank/DDBJ whole genome shotgun (WGS) entry which is preliminary data.</text>
</comment>
<dbReference type="Pfam" id="PF01885">
    <property type="entry name" value="PTS_2-RNA"/>
    <property type="match status" value="1"/>
</dbReference>
<evidence type="ECO:0000313" key="1">
    <source>
        <dbReference type="EMBL" id="NJC68587.1"/>
    </source>
</evidence>
<protein>
    <submittedName>
        <fullName evidence="1">Uncharacterized protein</fullName>
    </submittedName>
</protein>
<accession>A0ABX0XRR2</accession>
<dbReference type="RefSeq" id="WP_167923439.1">
    <property type="nucleotide sequence ID" value="NZ_JAATVY010000001.1"/>
</dbReference>
<reference evidence="1 2" key="1">
    <citation type="submission" date="2020-03" db="EMBL/GenBank/DDBJ databases">
        <title>WGS of the type strain of Planosporangium spp.</title>
        <authorList>
            <person name="Thawai C."/>
        </authorList>
    </citation>
    <scope>NUCLEOTIDE SEQUENCE [LARGE SCALE GENOMIC DNA]</scope>
    <source>
        <strain evidence="1 2">TBRC 5610</strain>
    </source>
</reference>